<sequence length="49" mass="5771">MKKMSGDKKAHIEKVLIPQKRIKHKMLIKGFKKKRVDTKEAIKQLLSIQ</sequence>
<dbReference type="Proteomes" id="UP000033882">
    <property type="component" value="Unassembled WGS sequence"/>
</dbReference>
<comment type="caution">
    <text evidence="1">The sequence shown here is derived from an EMBL/GenBank/DDBJ whole genome shotgun (WGS) entry which is preliminary data.</text>
</comment>
<protein>
    <submittedName>
        <fullName evidence="1">Uncharacterized protein</fullName>
    </submittedName>
</protein>
<dbReference type="EMBL" id="LCPB01000001">
    <property type="protein sequence ID" value="KKU90541.1"/>
    <property type="molecule type" value="Genomic_DNA"/>
</dbReference>
<name>A0A0G1U8S6_9BACT</name>
<organism evidence="1 2">
    <name type="scientific">Candidatus Wolfebacteria bacterium GW2011_GWA2_47_9b</name>
    <dbReference type="NCBI Taxonomy" id="1619005"/>
    <lineage>
        <taxon>Bacteria</taxon>
        <taxon>Candidatus Wolfeibacteriota</taxon>
    </lineage>
</organism>
<evidence type="ECO:0000313" key="2">
    <source>
        <dbReference type="Proteomes" id="UP000033882"/>
    </source>
</evidence>
<gene>
    <name evidence="1" type="ORF">UY19_C0001G0018</name>
</gene>
<reference evidence="1 2" key="1">
    <citation type="journal article" date="2015" name="Nature">
        <title>rRNA introns, odd ribosomes, and small enigmatic genomes across a large radiation of phyla.</title>
        <authorList>
            <person name="Brown C.T."/>
            <person name="Hug L.A."/>
            <person name="Thomas B.C."/>
            <person name="Sharon I."/>
            <person name="Castelle C.J."/>
            <person name="Singh A."/>
            <person name="Wilkins M.J."/>
            <person name="Williams K.H."/>
            <person name="Banfield J.F."/>
        </authorList>
    </citation>
    <scope>NUCLEOTIDE SEQUENCE [LARGE SCALE GENOMIC DNA]</scope>
</reference>
<dbReference type="AlphaFoldDB" id="A0A0G1U8S6"/>
<evidence type="ECO:0000313" key="1">
    <source>
        <dbReference type="EMBL" id="KKU90541.1"/>
    </source>
</evidence>
<accession>A0A0G1U8S6</accession>
<proteinExistence type="predicted"/>